<dbReference type="OrthoDB" id="10181701at2759"/>
<evidence type="ECO:0000313" key="3">
    <source>
        <dbReference type="EMBL" id="CAF1356588.1"/>
    </source>
</evidence>
<evidence type="ECO:0000313" key="2">
    <source>
        <dbReference type="EMBL" id="CAF1340860.1"/>
    </source>
</evidence>
<dbReference type="EMBL" id="CAJNOM010000322">
    <property type="protein sequence ID" value="CAF1356588.1"/>
    <property type="molecule type" value="Genomic_DNA"/>
</dbReference>
<dbReference type="Proteomes" id="UP000663877">
    <property type="component" value="Unassembled WGS sequence"/>
</dbReference>
<gene>
    <name evidence="1" type="ORF">BJG266_LOCUS24184</name>
    <name evidence="2" type="ORF">QVE165_LOCUS33431</name>
    <name evidence="3" type="ORF">QVE165_LOCUS34301</name>
</gene>
<organism evidence="1 5">
    <name type="scientific">Adineta steineri</name>
    <dbReference type="NCBI Taxonomy" id="433720"/>
    <lineage>
        <taxon>Eukaryota</taxon>
        <taxon>Metazoa</taxon>
        <taxon>Spiralia</taxon>
        <taxon>Gnathifera</taxon>
        <taxon>Rotifera</taxon>
        <taxon>Eurotatoria</taxon>
        <taxon>Bdelloidea</taxon>
        <taxon>Adinetida</taxon>
        <taxon>Adinetidae</taxon>
        <taxon>Adineta</taxon>
    </lineage>
</organism>
<sequence length="117" mass="13811">MEITTNFLGHQMKSNPPKYSGEKERERRRIIHQLVQQLLDFDYRTVSDNKTLLHLSLIPYHKDRWLGHIGIVTTFPSLPVVKFLLSCRASINAIDNDHYTSLHDFVLNDYKHFPHLQ</sequence>
<name>A0A814SVU1_9BILA</name>
<dbReference type="Proteomes" id="UP000663832">
    <property type="component" value="Unassembled WGS sequence"/>
</dbReference>
<reference evidence="1" key="1">
    <citation type="submission" date="2021-02" db="EMBL/GenBank/DDBJ databases">
        <authorList>
            <person name="Nowell W R."/>
        </authorList>
    </citation>
    <scope>NUCLEOTIDE SEQUENCE</scope>
</reference>
<dbReference type="InterPro" id="IPR036770">
    <property type="entry name" value="Ankyrin_rpt-contain_sf"/>
</dbReference>
<accession>A0A814SVU1</accession>
<evidence type="ECO:0000313" key="4">
    <source>
        <dbReference type="Proteomes" id="UP000663832"/>
    </source>
</evidence>
<dbReference type="Gene3D" id="1.25.40.20">
    <property type="entry name" value="Ankyrin repeat-containing domain"/>
    <property type="match status" value="1"/>
</dbReference>
<protein>
    <submittedName>
        <fullName evidence="1">Uncharacterized protein</fullName>
    </submittedName>
</protein>
<keyword evidence="4" id="KW-1185">Reference proteome</keyword>
<dbReference type="EMBL" id="CAJNOI010000170">
    <property type="protein sequence ID" value="CAF1152679.1"/>
    <property type="molecule type" value="Genomic_DNA"/>
</dbReference>
<dbReference type="EMBL" id="CAJNOM010000306">
    <property type="protein sequence ID" value="CAF1340860.1"/>
    <property type="molecule type" value="Genomic_DNA"/>
</dbReference>
<evidence type="ECO:0000313" key="1">
    <source>
        <dbReference type="EMBL" id="CAF1152679.1"/>
    </source>
</evidence>
<comment type="caution">
    <text evidence="1">The sequence shown here is derived from an EMBL/GenBank/DDBJ whole genome shotgun (WGS) entry which is preliminary data.</text>
</comment>
<proteinExistence type="predicted"/>
<dbReference type="SUPFAM" id="SSF48403">
    <property type="entry name" value="Ankyrin repeat"/>
    <property type="match status" value="1"/>
</dbReference>
<dbReference type="AlphaFoldDB" id="A0A814SVU1"/>
<evidence type="ECO:0000313" key="5">
    <source>
        <dbReference type="Proteomes" id="UP000663877"/>
    </source>
</evidence>